<dbReference type="PATRIC" id="fig|400772.4.peg.2203"/>
<dbReference type="RefSeq" id="WP_045248093.1">
    <property type="nucleotide sequence ID" value="NZ_DAIQHQ010000002.1"/>
</dbReference>
<dbReference type="Proteomes" id="UP000033451">
    <property type="component" value="Unassembled WGS sequence"/>
</dbReference>
<keyword evidence="1" id="KW-0472">Membrane</keyword>
<dbReference type="OrthoDB" id="3826692at2"/>
<dbReference type="InterPro" id="IPR057446">
    <property type="entry name" value="PH_bac"/>
</dbReference>
<dbReference type="STRING" id="400772.RR49_02187"/>
<accession>A0A0F0LSS7</accession>
<dbReference type="AlphaFoldDB" id="A0A0F0LSS7"/>
<keyword evidence="1" id="KW-1133">Transmembrane helix</keyword>
<name>A0A0F0LSS7_9MICO</name>
<proteinExistence type="predicted"/>
<gene>
    <name evidence="3" type="ORF">RR49_02187</name>
</gene>
<organism evidence="3 4">
    <name type="scientific">Microbacterium ginsengisoli</name>
    <dbReference type="NCBI Taxonomy" id="400772"/>
    <lineage>
        <taxon>Bacteria</taxon>
        <taxon>Bacillati</taxon>
        <taxon>Actinomycetota</taxon>
        <taxon>Actinomycetes</taxon>
        <taxon>Micrococcales</taxon>
        <taxon>Microbacteriaceae</taxon>
        <taxon>Microbacterium</taxon>
    </lineage>
</organism>
<protein>
    <recommendedName>
        <fullName evidence="2">PH domain-containing protein</fullName>
    </recommendedName>
</protein>
<evidence type="ECO:0000313" key="4">
    <source>
        <dbReference type="Proteomes" id="UP000033451"/>
    </source>
</evidence>
<keyword evidence="1" id="KW-0812">Transmembrane</keyword>
<keyword evidence="4" id="KW-1185">Reference proteome</keyword>
<feature type="domain" description="PH" evidence="2">
    <location>
        <begin position="44"/>
        <end position="149"/>
    </location>
</feature>
<sequence>MTQQGALLLMIGLALVLIGLMAWGWWRRTRRDSGIAVPLADPAAEIDERARFDVFYVATTVHERPLERLAARGLAYRAPATLVVTDRALLLAIAGEPTVELTASRVVDVAQATVAIDRVVEREGLARITWTLDDGTPVDTYLRARDASAKVLADAVRPLLTSSPSTPAGSDA</sequence>
<evidence type="ECO:0000256" key="1">
    <source>
        <dbReference type="SAM" id="Phobius"/>
    </source>
</evidence>
<dbReference type="Pfam" id="PF25362">
    <property type="entry name" value="bPH_11"/>
    <property type="match status" value="1"/>
</dbReference>
<comment type="caution">
    <text evidence="3">The sequence shown here is derived from an EMBL/GenBank/DDBJ whole genome shotgun (WGS) entry which is preliminary data.</text>
</comment>
<evidence type="ECO:0000259" key="2">
    <source>
        <dbReference type="Pfam" id="PF25362"/>
    </source>
</evidence>
<dbReference type="EMBL" id="JYIY01000077">
    <property type="protein sequence ID" value="KJL35754.1"/>
    <property type="molecule type" value="Genomic_DNA"/>
</dbReference>
<reference evidence="3 4" key="1">
    <citation type="submission" date="2015-02" db="EMBL/GenBank/DDBJ databases">
        <title>Draft genome sequences of ten Microbacterium spp. with emphasis on heavy metal contaminated environments.</title>
        <authorList>
            <person name="Corretto E."/>
        </authorList>
    </citation>
    <scope>NUCLEOTIDE SEQUENCE [LARGE SCALE GENOMIC DNA]</scope>
    <source>
        <strain evidence="3 4">DSM 18659</strain>
    </source>
</reference>
<feature type="transmembrane region" description="Helical" evidence="1">
    <location>
        <begin position="6"/>
        <end position="26"/>
    </location>
</feature>
<evidence type="ECO:0000313" key="3">
    <source>
        <dbReference type="EMBL" id="KJL35754.1"/>
    </source>
</evidence>